<proteinExistence type="predicted"/>
<accession>A0A1F5B512</accession>
<protein>
    <recommendedName>
        <fullName evidence="1">Metallo-beta-lactamase domain-containing protein</fullName>
    </recommendedName>
</protein>
<dbReference type="Proteomes" id="UP000176431">
    <property type="component" value="Unassembled WGS sequence"/>
</dbReference>
<dbReference type="AlphaFoldDB" id="A0A1F5B512"/>
<evidence type="ECO:0000313" key="2">
    <source>
        <dbReference type="EMBL" id="OGD25715.1"/>
    </source>
</evidence>
<dbReference type="Pfam" id="PF12706">
    <property type="entry name" value="Lactamase_B_2"/>
    <property type="match status" value="1"/>
</dbReference>
<evidence type="ECO:0000259" key="1">
    <source>
        <dbReference type="SMART" id="SM00849"/>
    </source>
</evidence>
<dbReference type="SMART" id="SM00849">
    <property type="entry name" value="Lactamase_B"/>
    <property type="match status" value="1"/>
</dbReference>
<dbReference type="PANTHER" id="PTHR42663">
    <property type="entry name" value="HYDROLASE C777.06C-RELATED-RELATED"/>
    <property type="match status" value="1"/>
</dbReference>
<sequence length="270" mass="30627">MKITFLGTGPSGRIPRPNCGKWYVCKEAKKPGSKSARLQSSAFFSAIGGSAYGGEFSNFNVLIDVSQDIKKQITLIKNKNINAVFLTHGHSDAAGGLKQLYWLNKKSDLPTVYTEKNTKNILVKDSYWADFPYQEIKSLQKINFNNFSVIPFRVEHAFNPKFLTLGYLFEVEGKRIVYASDFKIIPSESKKLIKNADLAILDCAAYKNPIPTHQSFPEILKLVKELNFKKVYLTQVGIAWPHYELAQKIISKQSKNIFLTYDSLQIKPFN</sequence>
<dbReference type="CDD" id="cd16279">
    <property type="entry name" value="metallo-hydrolase-like_MBL-fold"/>
    <property type="match status" value="1"/>
</dbReference>
<feature type="domain" description="Metallo-beta-lactamase" evidence="1">
    <location>
        <begin position="48"/>
        <end position="213"/>
    </location>
</feature>
<organism evidence="2 3">
    <name type="scientific">Candidatus Azambacteria bacterium RIFCSPHIGHO2_01_FULL_40_24</name>
    <dbReference type="NCBI Taxonomy" id="1797301"/>
    <lineage>
        <taxon>Bacteria</taxon>
        <taxon>Candidatus Azamiibacteriota</taxon>
    </lineage>
</organism>
<reference evidence="2 3" key="1">
    <citation type="journal article" date="2016" name="Nat. Commun.">
        <title>Thousands of microbial genomes shed light on interconnected biogeochemical processes in an aquifer system.</title>
        <authorList>
            <person name="Anantharaman K."/>
            <person name="Brown C.T."/>
            <person name="Hug L.A."/>
            <person name="Sharon I."/>
            <person name="Castelle C.J."/>
            <person name="Probst A.J."/>
            <person name="Thomas B.C."/>
            <person name="Singh A."/>
            <person name="Wilkins M.J."/>
            <person name="Karaoz U."/>
            <person name="Brodie E.L."/>
            <person name="Williams K.H."/>
            <person name="Hubbard S.S."/>
            <person name="Banfield J.F."/>
        </authorList>
    </citation>
    <scope>NUCLEOTIDE SEQUENCE [LARGE SCALE GENOMIC DNA]</scope>
</reference>
<dbReference type="InterPro" id="IPR001279">
    <property type="entry name" value="Metallo-B-lactamas"/>
</dbReference>
<dbReference type="Gene3D" id="3.60.15.10">
    <property type="entry name" value="Ribonuclease Z/Hydroxyacylglutathione hydrolase-like"/>
    <property type="match status" value="1"/>
</dbReference>
<dbReference type="InterPro" id="IPR036866">
    <property type="entry name" value="RibonucZ/Hydroxyglut_hydro"/>
</dbReference>
<gene>
    <name evidence="2" type="ORF">A2819_02345</name>
</gene>
<dbReference type="PANTHER" id="PTHR42663:SF6">
    <property type="entry name" value="HYDROLASE C777.06C-RELATED"/>
    <property type="match status" value="1"/>
</dbReference>
<name>A0A1F5B512_9BACT</name>
<comment type="caution">
    <text evidence="2">The sequence shown here is derived from an EMBL/GenBank/DDBJ whole genome shotgun (WGS) entry which is preliminary data.</text>
</comment>
<dbReference type="EMBL" id="MEYK01000004">
    <property type="protein sequence ID" value="OGD25715.1"/>
    <property type="molecule type" value="Genomic_DNA"/>
</dbReference>
<dbReference type="SUPFAM" id="SSF56281">
    <property type="entry name" value="Metallo-hydrolase/oxidoreductase"/>
    <property type="match status" value="1"/>
</dbReference>
<evidence type="ECO:0000313" key="3">
    <source>
        <dbReference type="Proteomes" id="UP000176431"/>
    </source>
</evidence>